<proteinExistence type="predicted"/>
<dbReference type="InterPro" id="IPR032710">
    <property type="entry name" value="NTF2-like_dom_sf"/>
</dbReference>
<dbReference type="AlphaFoldDB" id="A0AA38XGG6"/>
<comment type="caution">
    <text evidence="2">The sequence shown here is derived from an EMBL/GenBank/DDBJ whole genome shotgun (WGS) entry which is preliminary data.</text>
</comment>
<dbReference type="Gene3D" id="3.10.450.50">
    <property type="match status" value="1"/>
</dbReference>
<evidence type="ECO:0000259" key="1">
    <source>
        <dbReference type="Pfam" id="PF12680"/>
    </source>
</evidence>
<dbReference type="EMBL" id="JAPDRK010000004">
    <property type="protein sequence ID" value="KAJ9613030.1"/>
    <property type="molecule type" value="Genomic_DNA"/>
</dbReference>
<gene>
    <name evidence="2" type="ORF">H2200_002971</name>
</gene>
<accession>A0AA38XGG6</accession>
<name>A0AA38XGG6_9EURO</name>
<dbReference type="PANTHER" id="PTHR39598:SF1">
    <property type="entry name" value="AUSTINOID BIOSYNTHESIS CLUSTERS PROTEIN F-RELATED"/>
    <property type="match status" value="1"/>
</dbReference>
<dbReference type="SUPFAM" id="SSF54427">
    <property type="entry name" value="NTF2-like"/>
    <property type="match status" value="1"/>
</dbReference>
<keyword evidence="3" id="KW-1185">Reference proteome</keyword>
<reference evidence="2" key="1">
    <citation type="submission" date="2022-10" db="EMBL/GenBank/DDBJ databases">
        <title>Culturing micro-colonial fungi from biological soil crusts in the Mojave desert and describing Neophaeococcomyces mojavensis, and introducing the new genera and species Taxawa tesnikishii.</title>
        <authorList>
            <person name="Kurbessoian T."/>
            <person name="Stajich J.E."/>
        </authorList>
    </citation>
    <scope>NUCLEOTIDE SEQUENCE</scope>
    <source>
        <strain evidence="2">TK_41</strain>
    </source>
</reference>
<evidence type="ECO:0000313" key="2">
    <source>
        <dbReference type="EMBL" id="KAJ9613030.1"/>
    </source>
</evidence>
<sequence>MPTREQLLETAKRYVDAHNSRNVEAIRACCSPSSTHRGGPSSVNGPDRTRDEYVAFNADVFKMLHSYHAELTDAIVDPETRKVAMFLHAKATADAGEYENEYIITVTMTEDGKLVQDQYDFIDSHTMLQWIQKVGQFAQETWEKK</sequence>
<dbReference type="Proteomes" id="UP001172673">
    <property type="component" value="Unassembled WGS sequence"/>
</dbReference>
<feature type="domain" description="SnoaL-like" evidence="1">
    <location>
        <begin position="12"/>
        <end position="115"/>
    </location>
</feature>
<dbReference type="InterPro" id="IPR050977">
    <property type="entry name" value="Fungal_Meroterpenoid_Isomerase"/>
</dbReference>
<dbReference type="PANTHER" id="PTHR39598">
    <property type="entry name" value="AUSTINOL SYNTHESIS PROTEIN F-RELATED"/>
    <property type="match status" value="1"/>
</dbReference>
<organism evidence="2 3">
    <name type="scientific">Cladophialophora chaetospira</name>
    <dbReference type="NCBI Taxonomy" id="386627"/>
    <lineage>
        <taxon>Eukaryota</taxon>
        <taxon>Fungi</taxon>
        <taxon>Dikarya</taxon>
        <taxon>Ascomycota</taxon>
        <taxon>Pezizomycotina</taxon>
        <taxon>Eurotiomycetes</taxon>
        <taxon>Chaetothyriomycetidae</taxon>
        <taxon>Chaetothyriales</taxon>
        <taxon>Herpotrichiellaceae</taxon>
        <taxon>Cladophialophora</taxon>
    </lineage>
</organism>
<protein>
    <recommendedName>
        <fullName evidence="1">SnoaL-like domain-containing protein</fullName>
    </recommendedName>
</protein>
<dbReference type="InterPro" id="IPR037401">
    <property type="entry name" value="SnoaL-like"/>
</dbReference>
<evidence type="ECO:0000313" key="3">
    <source>
        <dbReference type="Proteomes" id="UP001172673"/>
    </source>
</evidence>
<dbReference type="Pfam" id="PF12680">
    <property type="entry name" value="SnoaL_2"/>
    <property type="match status" value="1"/>
</dbReference>